<name>A0A4V2K7X2_9APHY</name>
<protein>
    <recommendedName>
        <fullName evidence="2">DUF6533 domain-containing protein</fullName>
    </recommendedName>
</protein>
<feature type="transmembrane region" description="Helical" evidence="1">
    <location>
        <begin position="20"/>
        <end position="40"/>
    </location>
</feature>
<dbReference type="Pfam" id="PF20151">
    <property type="entry name" value="DUF6533"/>
    <property type="match status" value="1"/>
</dbReference>
<feature type="transmembrane region" description="Helical" evidence="1">
    <location>
        <begin position="90"/>
        <end position="108"/>
    </location>
</feature>
<dbReference type="EMBL" id="ML145133">
    <property type="protein sequence ID" value="TBU57748.1"/>
    <property type="molecule type" value="Genomic_DNA"/>
</dbReference>
<dbReference type="Proteomes" id="UP000292082">
    <property type="component" value="Unassembled WGS sequence"/>
</dbReference>
<reference evidence="3 4" key="1">
    <citation type="submission" date="2019-01" db="EMBL/GenBank/DDBJ databases">
        <title>Draft genome sequences of three monokaryotic isolates of the white-rot basidiomycete fungus Dichomitus squalens.</title>
        <authorList>
            <consortium name="DOE Joint Genome Institute"/>
            <person name="Lopez S.C."/>
            <person name="Andreopoulos B."/>
            <person name="Pangilinan J."/>
            <person name="Lipzen A."/>
            <person name="Riley R."/>
            <person name="Ahrendt S."/>
            <person name="Ng V."/>
            <person name="Barry K."/>
            <person name="Daum C."/>
            <person name="Grigoriev I.V."/>
            <person name="Hilden K.S."/>
            <person name="Makela M.R."/>
            <person name="de Vries R.P."/>
        </authorList>
    </citation>
    <scope>NUCLEOTIDE SEQUENCE [LARGE SCALE GENOMIC DNA]</scope>
    <source>
        <strain evidence="3 4">CBS 464.89</strain>
    </source>
</reference>
<keyword evidence="1" id="KW-1133">Transmembrane helix</keyword>
<evidence type="ECO:0000313" key="3">
    <source>
        <dbReference type="EMBL" id="TBU57748.1"/>
    </source>
</evidence>
<dbReference type="InterPro" id="IPR045340">
    <property type="entry name" value="DUF6533"/>
</dbReference>
<dbReference type="AlphaFoldDB" id="A0A4V2K7X2"/>
<organism evidence="3 4">
    <name type="scientific">Dichomitus squalens</name>
    <dbReference type="NCBI Taxonomy" id="114155"/>
    <lineage>
        <taxon>Eukaryota</taxon>
        <taxon>Fungi</taxon>
        <taxon>Dikarya</taxon>
        <taxon>Basidiomycota</taxon>
        <taxon>Agaricomycotina</taxon>
        <taxon>Agaricomycetes</taxon>
        <taxon>Polyporales</taxon>
        <taxon>Polyporaceae</taxon>
        <taxon>Dichomitus</taxon>
    </lineage>
</organism>
<feature type="domain" description="DUF6533" evidence="2">
    <location>
        <begin position="1"/>
        <end position="36"/>
    </location>
</feature>
<proteinExistence type="predicted"/>
<keyword evidence="4" id="KW-1185">Reference proteome</keyword>
<evidence type="ECO:0000259" key="2">
    <source>
        <dbReference type="Pfam" id="PF20151"/>
    </source>
</evidence>
<feature type="non-terminal residue" evidence="3">
    <location>
        <position position="109"/>
    </location>
</feature>
<gene>
    <name evidence="3" type="ORF">BD310DRAFT_791608</name>
</gene>
<evidence type="ECO:0000256" key="1">
    <source>
        <dbReference type="SAM" id="Phobius"/>
    </source>
</evidence>
<keyword evidence="1" id="KW-0812">Transmembrane</keyword>
<keyword evidence="1" id="KW-0472">Membrane</keyword>
<accession>A0A4V2K7X2</accession>
<evidence type="ECO:0000313" key="4">
    <source>
        <dbReference type="Proteomes" id="UP000292082"/>
    </source>
</evidence>
<sequence length="109" mass="12299">MYDSIITTGDEVRNFWGRKVTGGAVLFWLNKYMTLLYMVWDLGSNLNKSVEVRALLLLNFSCSLSRQVEPTTPISLAFAGIRVYALQKSWPLSCITFLLSMVPVGINFV</sequence>